<dbReference type="SUPFAM" id="SSF56014">
    <property type="entry name" value="Nitrite and sulphite reductase 4Fe-4S domain-like"/>
    <property type="match status" value="1"/>
</dbReference>
<evidence type="ECO:0000256" key="2">
    <source>
        <dbReference type="ARBA" id="ARBA00023004"/>
    </source>
</evidence>
<dbReference type="EMBL" id="BART01011547">
    <property type="protein sequence ID" value="GAG86477.1"/>
    <property type="molecule type" value="Genomic_DNA"/>
</dbReference>
<dbReference type="AlphaFoldDB" id="X1BZG5"/>
<keyword evidence="1" id="KW-0479">Metal-binding</keyword>
<dbReference type="GO" id="GO:0020037">
    <property type="term" value="F:heme binding"/>
    <property type="evidence" value="ECO:0007669"/>
    <property type="project" value="InterPro"/>
</dbReference>
<dbReference type="Gene3D" id="3.30.413.10">
    <property type="entry name" value="Sulfite Reductase Hemoprotein, domain 1"/>
    <property type="match status" value="1"/>
</dbReference>
<feature type="domain" description="Nitrite/sulphite reductase 4Fe-4S" evidence="4">
    <location>
        <begin position="9"/>
        <end position="69"/>
    </location>
</feature>
<evidence type="ECO:0000256" key="3">
    <source>
        <dbReference type="ARBA" id="ARBA00023014"/>
    </source>
</evidence>
<proteinExistence type="predicted"/>
<dbReference type="Pfam" id="PF01077">
    <property type="entry name" value="NIR_SIR"/>
    <property type="match status" value="1"/>
</dbReference>
<gene>
    <name evidence="5" type="ORF">S01H4_24547</name>
</gene>
<protein>
    <submittedName>
        <fullName evidence="5">Putative dissimilatory sulfite reductase A (DsrA)</fullName>
    </submittedName>
</protein>
<dbReference type="InterPro" id="IPR045854">
    <property type="entry name" value="NO2/SO3_Rdtase_4Fe4S_sf"/>
</dbReference>
<evidence type="ECO:0000256" key="1">
    <source>
        <dbReference type="ARBA" id="ARBA00022723"/>
    </source>
</evidence>
<sequence length="95" mass="10378">MGFDLGGAGPAVRTGMSCVGAARCEQSCIDEGRTMRMLVNNALDDMHRPALPYKFKYKVSGCPNDCMNSVQRADARGPEPYFSQTSQNLRRVSVS</sequence>
<dbReference type="GO" id="GO:0046872">
    <property type="term" value="F:metal ion binding"/>
    <property type="evidence" value="ECO:0007669"/>
    <property type="project" value="UniProtKB-KW"/>
</dbReference>
<comment type="caution">
    <text evidence="5">The sequence shown here is derived from an EMBL/GenBank/DDBJ whole genome shotgun (WGS) entry which is preliminary data.</text>
</comment>
<keyword evidence="3" id="KW-0411">Iron-sulfur</keyword>
<keyword evidence="2" id="KW-0408">Iron</keyword>
<organism evidence="5">
    <name type="scientific">marine sediment metagenome</name>
    <dbReference type="NCBI Taxonomy" id="412755"/>
    <lineage>
        <taxon>unclassified sequences</taxon>
        <taxon>metagenomes</taxon>
        <taxon>ecological metagenomes</taxon>
    </lineage>
</organism>
<name>X1BZG5_9ZZZZ</name>
<dbReference type="InterPro" id="IPR006067">
    <property type="entry name" value="NO2/SO3_Rdtase_4Fe4S_dom"/>
</dbReference>
<dbReference type="GO" id="GO:0051536">
    <property type="term" value="F:iron-sulfur cluster binding"/>
    <property type="evidence" value="ECO:0007669"/>
    <property type="project" value="UniProtKB-KW"/>
</dbReference>
<evidence type="ECO:0000259" key="4">
    <source>
        <dbReference type="Pfam" id="PF01077"/>
    </source>
</evidence>
<reference evidence="5" key="1">
    <citation type="journal article" date="2014" name="Front. Microbiol.">
        <title>High frequency of phylogenetically diverse reductive dehalogenase-homologous genes in deep subseafloor sedimentary metagenomes.</title>
        <authorList>
            <person name="Kawai M."/>
            <person name="Futagami T."/>
            <person name="Toyoda A."/>
            <person name="Takaki Y."/>
            <person name="Nishi S."/>
            <person name="Hori S."/>
            <person name="Arai W."/>
            <person name="Tsubouchi T."/>
            <person name="Morono Y."/>
            <person name="Uchiyama I."/>
            <person name="Ito T."/>
            <person name="Fujiyama A."/>
            <person name="Inagaki F."/>
            <person name="Takami H."/>
        </authorList>
    </citation>
    <scope>NUCLEOTIDE SEQUENCE</scope>
    <source>
        <strain evidence="5">Expedition CK06-06</strain>
    </source>
</reference>
<accession>X1BZG5</accession>
<dbReference type="GO" id="GO:0016491">
    <property type="term" value="F:oxidoreductase activity"/>
    <property type="evidence" value="ECO:0007669"/>
    <property type="project" value="InterPro"/>
</dbReference>
<evidence type="ECO:0000313" key="5">
    <source>
        <dbReference type="EMBL" id="GAG86477.1"/>
    </source>
</evidence>